<gene>
    <name evidence="2" type="ORF">OQI_27030</name>
</gene>
<proteinExistence type="predicted"/>
<dbReference type="Proteomes" id="UP000194266">
    <property type="component" value="Unassembled WGS sequence"/>
</dbReference>
<protein>
    <submittedName>
        <fullName evidence="2">Uncharacterized protein</fullName>
    </submittedName>
</protein>
<sequence length="121" mass="13102">MVEQLASRALTDGKRKVHVRRDEEGRILESCGEGESEDQEQGGTDAAAESALLHFSAPRDTAAISAFLRTRFHRPQSWPGSTVHQPLLRSAPAEGGHGITSTPSPTRPRSRSASPRTHPGR</sequence>
<reference evidence="2 3" key="1">
    <citation type="submission" date="2016-12" db="EMBL/GenBank/DDBJ databases">
        <title>Genome Mining:The Detection of Biosynthetic Gene Clusters to Aid in the Expression of Curamycin A produced by Streptomyces sp. strain CZA14.</title>
        <authorList>
            <person name="Durrell K.A."/>
            <person name="Kirby B.M."/>
            <person name="Khan W."/>
            <person name="Mthethwa T."/>
            <person name="Le Roes-Hill M."/>
        </authorList>
    </citation>
    <scope>NUCLEOTIDE SEQUENCE [LARGE SCALE GENOMIC DNA]</scope>
    <source>
        <strain evidence="2 3">CZA14</strain>
    </source>
</reference>
<feature type="region of interest" description="Disordered" evidence="1">
    <location>
        <begin position="1"/>
        <end position="49"/>
    </location>
</feature>
<evidence type="ECO:0000313" key="3">
    <source>
        <dbReference type="Proteomes" id="UP000194266"/>
    </source>
</evidence>
<accession>A0ABX3YE39</accession>
<evidence type="ECO:0000256" key="1">
    <source>
        <dbReference type="SAM" id="MobiDB-lite"/>
    </source>
</evidence>
<evidence type="ECO:0000313" key="2">
    <source>
        <dbReference type="EMBL" id="OSZ57492.1"/>
    </source>
</evidence>
<organism evidence="2 3">
    <name type="scientific">Streptomyces pharetrae CZA14</name>
    <dbReference type="NCBI Taxonomy" id="1144883"/>
    <lineage>
        <taxon>Bacteria</taxon>
        <taxon>Bacillati</taxon>
        <taxon>Actinomycetota</taxon>
        <taxon>Actinomycetes</taxon>
        <taxon>Kitasatosporales</taxon>
        <taxon>Streptomycetaceae</taxon>
        <taxon>Streptomyces</taxon>
    </lineage>
</organism>
<comment type="caution">
    <text evidence="2">The sequence shown here is derived from an EMBL/GenBank/DDBJ whole genome shotgun (WGS) entry which is preliminary data.</text>
</comment>
<feature type="region of interest" description="Disordered" evidence="1">
    <location>
        <begin position="74"/>
        <end position="121"/>
    </location>
</feature>
<dbReference type="EMBL" id="MRYD01000187">
    <property type="protein sequence ID" value="OSZ57492.1"/>
    <property type="molecule type" value="Genomic_DNA"/>
</dbReference>
<name>A0ABX3YE39_9ACTN</name>
<keyword evidence="3" id="KW-1185">Reference proteome</keyword>
<feature type="compositionally biased region" description="Low complexity" evidence="1">
    <location>
        <begin position="111"/>
        <end position="121"/>
    </location>
</feature>